<reference evidence="1" key="1">
    <citation type="submission" date="2022-08" db="EMBL/GenBank/DDBJ databases">
        <title>A Global Phylogenomic Analysis of the Shiitake Genus Lentinula.</title>
        <authorList>
            <consortium name="DOE Joint Genome Institute"/>
            <person name="Sierra-Patev S."/>
            <person name="Min B."/>
            <person name="Naranjo-Ortiz M."/>
            <person name="Looney B."/>
            <person name="Konkel Z."/>
            <person name="Slot J.C."/>
            <person name="Sakamoto Y."/>
            <person name="Steenwyk J.L."/>
            <person name="Rokas A."/>
            <person name="Carro J."/>
            <person name="Camarero S."/>
            <person name="Ferreira P."/>
            <person name="Molpeceres G."/>
            <person name="Ruiz-Duenas F.J."/>
            <person name="Serrano A."/>
            <person name="Henrissat B."/>
            <person name="Drula E."/>
            <person name="Hughes K.W."/>
            <person name="Mata J.L."/>
            <person name="Ishikawa N.K."/>
            <person name="Vargas-Isla R."/>
            <person name="Ushijima S."/>
            <person name="Smith C.A."/>
            <person name="Ahrendt S."/>
            <person name="Andreopoulos W."/>
            <person name="He G."/>
            <person name="Labutti K."/>
            <person name="Lipzen A."/>
            <person name="Ng V."/>
            <person name="Riley R."/>
            <person name="Sandor L."/>
            <person name="Barry K."/>
            <person name="Martinez A.T."/>
            <person name="Xiao Y."/>
            <person name="Gibbons J.G."/>
            <person name="Terashima K."/>
            <person name="Grigoriev I.V."/>
            <person name="Hibbett D.S."/>
        </authorList>
    </citation>
    <scope>NUCLEOTIDE SEQUENCE</scope>
    <source>
        <strain evidence="1">JLM2183</strain>
    </source>
</reference>
<accession>A0A9W9A147</accession>
<feature type="non-terminal residue" evidence="1">
    <location>
        <position position="79"/>
    </location>
</feature>
<comment type="caution">
    <text evidence="1">The sequence shown here is derived from an EMBL/GenBank/DDBJ whole genome shotgun (WGS) entry which is preliminary data.</text>
</comment>
<dbReference type="OrthoDB" id="2668963at2759"/>
<dbReference type="EMBL" id="JAOTPV010000021">
    <property type="protein sequence ID" value="KAJ4472051.1"/>
    <property type="molecule type" value="Genomic_DNA"/>
</dbReference>
<evidence type="ECO:0000313" key="2">
    <source>
        <dbReference type="Proteomes" id="UP001150266"/>
    </source>
</evidence>
<dbReference type="AlphaFoldDB" id="A0A9W9A147"/>
<protein>
    <submittedName>
        <fullName evidence="1">Uncharacterized protein</fullName>
    </submittedName>
</protein>
<feature type="non-terminal residue" evidence="1">
    <location>
        <position position="1"/>
    </location>
</feature>
<sequence length="79" mass="9246">CKQAEEECFHEKWKKMILSSSALHRQIHRGQSHTEAKEEQHWLNNNEEAALVNGGDRGFPLDHKRLKEHADEIARARHP</sequence>
<gene>
    <name evidence="1" type="ORF">J3R30DRAFT_3230251</name>
</gene>
<name>A0A9W9A147_9AGAR</name>
<proteinExistence type="predicted"/>
<organism evidence="1 2">
    <name type="scientific">Lentinula aciculospora</name>
    <dbReference type="NCBI Taxonomy" id="153920"/>
    <lineage>
        <taxon>Eukaryota</taxon>
        <taxon>Fungi</taxon>
        <taxon>Dikarya</taxon>
        <taxon>Basidiomycota</taxon>
        <taxon>Agaricomycotina</taxon>
        <taxon>Agaricomycetes</taxon>
        <taxon>Agaricomycetidae</taxon>
        <taxon>Agaricales</taxon>
        <taxon>Marasmiineae</taxon>
        <taxon>Omphalotaceae</taxon>
        <taxon>Lentinula</taxon>
    </lineage>
</organism>
<evidence type="ECO:0000313" key="1">
    <source>
        <dbReference type="EMBL" id="KAJ4472051.1"/>
    </source>
</evidence>
<dbReference type="Proteomes" id="UP001150266">
    <property type="component" value="Unassembled WGS sequence"/>
</dbReference>
<keyword evidence="2" id="KW-1185">Reference proteome</keyword>